<feature type="domain" description="Helix-turn-helix" evidence="1">
    <location>
        <begin position="16"/>
        <end position="66"/>
    </location>
</feature>
<dbReference type="EMBL" id="JBBKZU010000008">
    <property type="protein sequence ID" value="MEJ8813376.1"/>
    <property type="molecule type" value="Genomic_DNA"/>
</dbReference>
<dbReference type="InterPro" id="IPR041657">
    <property type="entry name" value="HTH_17"/>
</dbReference>
<evidence type="ECO:0000313" key="2">
    <source>
        <dbReference type="EMBL" id="MEJ8813376.1"/>
    </source>
</evidence>
<name>A0ABU8VJA7_9BURK</name>
<evidence type="ECO:0000313" key="3">
    <source>
        <dbReference type="Proteomes" id="UP001365846"/>
    </source>
</evidence>
<evidence type="ECO:0000259" key="1">
    <source>
        <dbReference type="Pfam" id="PF12728"/>
    </source>
</evidence>
<keyword evidence="3" id="KW-1185">Reference proteome</keyword>
<comment type="caution">
    <text evidence="2">The sequence shown here is derived from an EMBL/GenBank/DDBJ whole genome shotgun (WGS) entry which is preliminary data.</text>
</comment>
<accession>A0ABU8VJA7</accession>
<dbReference type="InterPro" id="IPR009061">
    <property type="entry name" value="DNA-bd_dom_put_sf"/>
</dbReference>
<reference evidence="2 3" key="1">
    <citation type="submission" date="2024-03" db="EMBL/GenBank/DDBJ databases">
        <title>Novel species of the genus Variovorax.</title>
        <authorList>
            <person name="Liu Q."/>
            <person name="Xin Y.-H."/>
        </authorList>
    </citation>
    <scope>NUCLEOTIDE SEQUENCE [LARGE SCALE GENOMIC DNA]</scope>
    <source>
        <strain evidence="2 3">KACC 18899</strain>
    </source>
</reference>
<organism evidence="2 3">
    <name type="scientific">Variovorax ureilyticus</name>
    <dbReference type="NCBI Taxonomy" id="1836198"/>
    <lineage>
        <taxon>Bacteria</taxon>
        <taxon>Pseudomonadati</taxon>
        <taxon>Pseudomonadota</taxon>
        <taxon>Betaproteobacteria</taxon>
        <taxon>Burkholderiales</taxon>
        <taxon>Comamonadaceae</taxon>
        <taxon>Variovorax</taxon>
    </lineage>
</organism>
<dbReference type="Pfam" id="PF12728">
    <property type="entry name" value="HTH_17"/>
    <property type="match status" value="1"/>
</dbReference>
<protein>
    <submittedName>
        <fullName evidence="2">Helix-turn-helix domain-containing protein</fullName>
    </submittedName>
</protein>
<dbReference type="RefSeq" id="WP_340358612.1">
    <property type="nucleotide sequence ID" value="NZ_JBBKZU010000008.1"/>
</dbReference>
<dbReference type="SUPFAM" id="SSF46955">
    <property type="entry name" value="Putative DNA-binding domain"/>
    <property type="match status" value="1"/>
</dbReference>
<proteinExistence type="predicted"/>
<dbReference type="Proteomes" id="UP001365846">
    <property type="component" value="Unassembled WGS sequence"/>
</dbReference>
<gene>
    <name evidence="2" type="ORF">WKW77_19975</name>
</gene>
<sequence length="77" mass="8702">MSTSVATAQRITGENLTPKQTAELLNVPETTLAVWRSTNRVVVPYFKLGSHVRYRRSDLDRFIESQLRNLPDGGDAR</sequence>